<keyword evidence="3" id="KW-0804">Transcription</keyword>
<dbReference type="InParanoid" id="A0A2R6Q3F1"/>
<dbReference type="FunCoup" id="A0A2R6Q3F1">
    <property type="interactions" value="169"/>
</dbReference>
<sequence>MEEFFRFDLPENFFWVEQEILPATNQSAFERYEDRGNGWVPKSSSRNVNKRMIEFMRRNWNPPATTERIEIDEREKGFRHMINERMRREKEKHSYSALHSLLPPGTKRCKNSIVNAAAKELQELRDYREELERENREIEAILAVRREREKLIAEGAKIRLRVANPSSGIVSMVEVLKCLKKMGSTTSCIQSKFSAQELSAVLEIGPEIEAAEVEKAVQKTLFQVERKLHCHFQR</sequence>
<evidence type="ECO:0000256" key="4">
    <source>
        <dbReference type="ARBA" id="ARBA00023242"/>
    </source>
</evidence>
<protein>
    <submittedName>
        <fullName evidence="7">Transcription factor bHLH92 like</fullName>
    </submittedName>
</protein>
<evidence type="ECO:0000256" key="1">
    <source>
        <dbReference type="ARBA" id="ARBA00004123"/>
    </source>
</evidence>
<dbReference type="PANTHER" id="PTHR46665">
    <property type="entry name" value="TRANSCRIPTION FACTOR BHLH041-RELATED-RELATED"/>
    <property type="match status" value="1"/>
</dbReference>
<keyword evidence="8" id="KW-1185">Reference proteome</keyword>
<evidence type="ECO:0000256" key="3">
    <source>
        <dbReference type="ARBA" id="ARBA00023163"/>
    </source>
</evidence>
<comment type="subcellular location">
    <subcellularLocation>
        <location evidence="1">Nucleus</location>
    </subcellularLocation>
</comment>
<accession>A0A2R6Q3F1</accession>
<dbReference type="Proteomes" id="UP000241394">
    <property type="component" value="Chromosome LG20"/>
</dbReference>
<dbReference type="Gene3D" id="4.10.280.10">
    <property type="entry name" value="Helix-loop-helix DNA-binding domain"/>
    <property type="match status" value="1"/>
</dbReference>
<dbReference type="CDD" id="cd11393">
    <property type="entry name" value="bHLH_AtbHLH_like"/>
    <property type="match status" value="1"/>
</dbReference>
<reference evidence="7 8" key="1">
    <citation type="submission" date="2017-07" db="EMBL/GenBank/DDBJ databases">
        <title>An improved, manually edited Actinidia chinensis var. chinensis (kiwifruit) genome highlights the challenges associated with draft genomes and gene prediction in plants.</title>
        <authorList>
            <person name="Pilkington S."/>
            <person name="Crowhurst R."/>
            <person name="Hilario E."/>
            <person name="Nardozza S."/>
            <person name="Fraser L."/>
            <person name="Peng Y."/>
            <person name="Gunaseelan K."/>
            <person name="Simpson R."/>
            <person name="Tahir J."/>
            <person name="Deroles S."/>
            <person name="Templeton K."/>
            <person name="Luo Z."/>
            <person name="Davy M."/>
            <person name="Cheng C."/>
            <person name="Mcneilage M."/>
            <person name="Scaglione D."/>
            <person name="Liu Y."/>
            <person name="Zhang Q."/>
            <person name="Datson P."/>
            <person name="De Silva N."/>
            <person name="Gardiner S."/>
            <person name="Bassett H."/>
            <person name="Chagne D."/>
            <person name="Mccallum J."/>
            <person name="Dzierzon H."/>
            <person name="Deng C."/>
            <person name="Wang Y.-Y."/>
            <person name="Barron N."/>
            <person name="Manako K."/>
            <person name="Bowen J."/>
            <person name="Foster T."/>
            <person name="Erridge Z."/>
            <person name="Tiffin H."/>
            <person name="Waite C."/>
            <person name="Davies K."/>
            <person name="Grierson E."/>
            <person name="Laing W."/>
            <person name="Kirk R."/>
            <person name="Chen X."/>
            <person name="Wood M."/>
            <person name="Montefiori M."/>
            <person name="Brummell D."/>
            <person name="Schwinn K."/>
            <person name="Catanach A."/>
            <person name="Fullerton C."/>
            <person name="Li D."/>
            <person name="Meiyalaghan S."/>
            <person name="Nieuwenhuizen N."/>
            <person name="Read N."/>
            <person name="Prakash R."/>
            <person name="Hunter D."/>
            <person name="Zhang H."/>
            <person name="Mckenzie M."/>
            <person name="Knabel M."/>
            <person name="Harris A."/>
            <person name="Allan A."/>
            <person name="Chen A."/>
            <person name="Janssen B."/>
            <person name="Plunkett B."/>
            <person name="Dwamena C."/>
            <person name="Voogd C."/>
            <person name="Leif D."/>
            <person name="Lafferty D."/>
            <person name="Souleyre E."/>
            <person name="Varkonyi-Gasic E."/>
            <person name="Gambi F."/>
            <person name="Hanley J."/>
            <person name="Yao J.-L."/>
            <person name="Cheung J."/>
            <person name="David K."/>
            <person name="Warren B."/>
            <person name="Marsh K."/>
            <person name="Snowden K."/>
            <person name="Lin-Wang K."/>
            <person name="Brian L."/>
            <person name="Martinez-Sanchez M."/>
            <person name="Wang M."/>
            <person name="Ileperuma N."/>
            <person name="Macnee N."/>
            <person name="Campin R."/>
            <person name="Mcatee P."/>
            <person name="Drummond R."/>
            <person name="Espley R."/>
            <person name="Ireland H."/>
            <person name="Wu R."/>
            <person name="Atkinson R."/>
            <person name="Karunairetnam S."/>
            <person name="Bulley S."/>
            <person name="Chunkath S."/>
            <person name="Hanley Z."/>
            <person name="Storey R."/>
            <person name="Thrimawithana A."/>
            <person name="Thomson S."/>
            <person name="David C."/>
            <person name="Testolin R."/>
        </authorList>
    </citation>
    <scope>NUCLEOTIDE SEQUENCE [LARGE SCALE GENOMIC DNA]</scope>
    <source>
        <strain evidence="8">cv. Red5</strain>
        <tissue evidence="7">Young leaf</tissue>
    </source>
</reference>
<organism evidence="7 8">
    <name type="scientific">Actinidia chinensis var. chinensis</name>
    <name type="common">Chinese soft-hair kiwi</name>
    <dbReference type="NCBI Taxonomy" id="1590841"/>
    <lineage>
        <taxon>Eukaryota</taxon>
        <taxon>Viridiplantae</taxon>
        <taxon>Streptophyta</taxon>
        <taxon>Embryophyta</taxon>
        <taxon>Tracheophyta</taxon>
        <taxon>Spermatophyta</taxon>
        <taxon>Magnoliopsida</taxon>
        <taxon>eudicotyledons</taxon>
        <taxon>Gunneridae</taxon>
        <taxon>Pentapetalae</taxon>
        <taxon>asterids</taxon>
        <taxon>Ericales</taxon>
        <taxon>Actinidiaceae</taxon>
        <taxon>Actinidia</taxon>
    </lineage>
</organism>
<comment type="caution">
    <text evidence="7">The sequence shown here is derived from an EMBL/GenBank/DDBJ whole genome shotgun (WGS) entry which is preliminary data.</text>
</comment>
<dbReference type="Pfam" id="PF00010">
    <property type="entry name" value="HLH"/>
    <property type="match status" value="1"/>
</dbReference>
<name>A0A2R6Q3F1_ACTCC</name>
<evidence type="ECO:0000256" key="2">
    <source>
        <dbReference type="ARBA" id="ARBA00023015"/>
    </source>
</evidence>
<dbReference type="EMBL" id="NKQK01000020">
    <property type="protein sequence ID" value="PSS01404.1"/>
    <property type="molecule type" value="Genomic_DNA"/>
</dbReference>
<feature type="coiled-coil region" evidence="5">
    <location>
        <begin position="114"/>
        <end position="148"/>
    </location>
</feature>
<evidence type="ECO:0000313" key="8">
    <source>
        <dbReference type="Proteomes" id="UP000241394"/>
    </source>
</evidence>
<evidence type="ECO:0000256" key="5">
    <source>
        <dbReference type="SAM" id="Coils"/>
    </source>
</evidence>
<dbReference type="AlphaFoldDB" id="A0A2R6Q3F1"/>
<dbReference type="PROSITE" id="PS50888">
    <property type="entry name" value="BHLH"/>
    <property type="match status" value="1"/>
</dbReference>
<dbReference type="GO" id="GO:0046983">
    <property type="term" value="F:protein dimerization activity"/>
    <property type="evidence" value="ECO:0007669"/>
    <property type="project" value="InterPro"/>
</dbReference>
<reference evidence="8" key="2">
    <citation type="journal article" date="2018" name="BMC Genomics">
        <title>A manually annotated Actinidia chinensis var. chinensis (kiwifruit) genome highlights the challenges associated with draft genomes and gene prediction in plants.</title>
        <authorList>
            <person name="Pilkington S.M."/>
            <person name="Crowhurst R."/>
            <person name="Hilario E."/>
            <person name="Nardozza S."/>
            <person name="Fraser L."/>
            <person name="Peng Y."/>
            <person name="Gunaseelan K."/>
            <person name="Simpson R."/>
            <person name="Tahir J."/>
            <person name="Deroles S.C."/>
            <person name="Templeton K."/>
            <person name="Luo Z."/>
            <person name="Davy M."/>
            <person name="Cheng C."/>
            <person name="McNeilage M."/>
            <person name="Scaglione D."/>
            <person name="Liu Y."/>
            <person name="Zhang Q."/>
            <person name="Datson P."/>
            <person name="De Silva N."/>
            <person name="Gardiner S.E."/>
            <person name="Bassett H."/>
            <person name="Chagne D."/>
            <person name="McCallum J."/>
            <person name="Dzierzon H."/>
            <person name="Deng C."/>
            <person name="Wang Y.Y."/>
            <person name="Barron L."/>
            <person name="Manako K."/>
            <person name="Bowen J."/>
            <person name="Foster T.M."/>
            <person name="Erridge Z.A."/>
            <person name="Tiffin H."/>
            <person name="Waite C.N."/>
            <person name="Davies K.M."/>
            <person name="Grierson E.P."/>
            <person name="Laing W.A."/>
            <person name="Kirk R."/>
            <person name="Chen X."/>
            <person name="Wood M."/>
            <person name="Montefiori M."/>
            <person name="Brummell D.A."/>
            <person name="Schwinn K.E."/>
            <person name="Catanach A."/>
            <person name="Fullerton C."/>
            <person name="Li D."/>
            <person name="Meiyalaghan S."/>
            <person name="Nieuwenhuizen N."/>
            <person name="Read N."/>
            <person name="Prakash R."/>
            <person name="Hunter D."/>
            <person name="Zhang H."/>
            <person name="McKenzie M."/>
            <person name="Knabel M."/>
            <person name="Harris A."/>
            <person name="Allan A.C."/>
            <person name="Gleave A."/>
            <person name="Chen A."/>
            <person name="Janssen B.J."/>
            <person name="Plunkett B."/>
            <person name="Ampomah-Dwamena C."/>
            <person name="Voogd C."/>
            <person name="Leif D."/>
            <person name="Lafferty D."/>
            <person name="Souleyre E.J.F."/>
            <person name="Varkonyi-Gasic E."/>
            <person name="Gambi F."/>
            <person name="Hanley J."/>
            <person name="Yao J.L."/>
            <person name="Cheung J."/>
            <person name="David K.M."/>
            <person name="Warren B."/>
            <person name="Marsh K."/>
            <person name="Snowden K.C."/>
            <person name="Lin-Wang K."/>
            <person name="Brian L."/>
            <person name="Martinez-Sanchez M."/>
            <person name="Wang M."/>
            <person name="Ileperuma N."/>
            <person name="Macnee N."/>
            <person name="Campin R."/>
            <person name="McAtee P."/>
            <person name="Drummond R.S.M."/>
            <person name="Espley R.V."/>
            <person name="Ireland H.S."/>
            <person name="Wu R."/>
            <person name="Atkinson R.G."/>
            <person name="Karunairetnam S."/>
            <person name="Bulley S."/>
            <person name="Chunkath S."/>
            <person name="Hanley Z."/>
            <person name="Storey R."/>
            <person name="Thrimawithana A.H."/>
            <person name="Thomson S."/>
            <person name="David C."/>
            <person name="Testolin R."/>
            <person name="Huang H."/>
            <person name="Hellens R.P."/>
            <person name="Schaffer R.J."/>
        </authorList>
    </citation>
    <scope>NUCLEOTIDE SEQUENCE [LARGE SCALE GENOMIC DNA]</scope>
    <source>
        <strain evidence="8">cv. Red5</strain>
    </source>
</reference>
<dbReference type="InterPro" id="IPR045239">
    <property type="entry name" value="bHLH95_bHLH"/>
</dbReference>
<keyword evidence="5" id="KW-0175">Coiled coil</keyword>
<dbReference type="PANTHER" id="PTHR46665:SF6">
    <property type="entry name" value="TRANSCRIPTION FACTOR BHLH92"/>
    <property type="match status" value="1"/>
</dbReference>
<evidence type="ECO:0000313" key="7">
    <source>
        <dbReference type="EMBL" id="PSS01404.1"/>
    </source>
</evidence>
<dbReference type="OrthoDB" id="1885111at2759"/>
<dbReference type="OMA" id="ATDHDKM"/>
<gene>
    <name evidence="7" type="ORF">CEY00_Acc22761</name>
</gene>
<keyword evidence="2" id="KW-0805">Transcription regulation</keyword>
<dbReference type="GO" id="GO:0005634">
    <property type="term" value="C:nucleus"/>
    <property type="evidence" value="ECO:0007669"/>
    <property type="project" value="UniProtKB-SubCell"/>
</dbReference>
<keyword evidence="4" id="KW-0539">Nucleus</keyword>
<dbReference type="Gramene" id="PSS01404">
    <property type="protein sequence ID" value="PSS01404"/>
    <property type="gene ID" value="CEY00_Acc22761"/>
</dbReference>
<evidence type="ECO:0000259" key="6">
    <source>
        <dbReference type="PROSITE" id="PS50888"/>
    </source>
</evidence>
<dbReference type="InterPro" id="IPR011598">
    <property type="entry name" value="bHLH_dom"/>
</dbReference>
<feature type="domain" description="BHLH" evidence="6">
    <location>
        <begin position="75"/>
        <end position="124"/>
    </location>
</feature>
<dbReference type="STRING" id="1590841.A0A2R6Q3F1"/>
<dbReference type="InterPro" id="IPR044658">
    <property type="entry name" value="bHLH92/bHLH041-like"/>
</dbReference>
<dbReference type="InterPro" id="IPR036638">
    <property type="entry name" value="HLH_DNA-bd_sf"/>
</dbReference>
<dbReference type="SUPFAM" id="SSF47459">
    <property type="entry name" value="HLH, helix-loop-helix DNA-binding domain"/>
    <property type="match status" value="1"/>
</dbReference>
<proteinExistence type="predicted"/>